<accession>A0ABR8Q1D2</accession>
<dbReference type="RefSeq" id="WP_191748659.1">
    <property type="nucleotide sequence ID" value="NZ_JACSQZ010000008.1"/>
</dbReference>
<dbReference type="EMBL" id="JACSQZ010000008">
    <property type="protein sequence ID" value="MBD7914228.1"/>
    <property type="molecule type" value="Genomic_DNA"/>
</dbReference>
<dbReference type="InterPro" id="IPR003115">
    <property type="entry name" value="ParB_N"/>
</dbReference>
<feature type="domain" description="ParB-like N-terminal" evidence="1">
    <location>
        <begin position="29"/>
        <end position="124"/>
    </location>
</feature>
<sequence length="388" mass="45040">MAFNMMDLLNNNSRATQDKVESISKFKTIQINIDDLVPSRNNFYSIEEGGIKELKDSIELLGLQQNLVVNKLENGKYEIIAGHRRYMAMKMLYEEGNQNFKSIPCKVEEDDNIKNELRLIITNSTTRELSDWEKIHQASKLKELLIEYKKREKIPGRVRDIVANILNVSATQIARMESISKNLIEEFKEELKEDKVNFSSAYEISKLDKEKQKEIYEDNKENNSNITIKGIKKKAEAEEEKEEIEVLEGQVTLEEALDISKEDLKVNNEDEIIIKDDKCNVVTTVKVNKETGEIVEEKTISKFRNRIFIELENANLSDRVRYETLDLVQEYDELTSKYKNNDLYIDFISNSVNEGDIKIILNSEGIEIKAVDHFDLIEIYNKVILIAH</sequence>
<keyword evidence="3" id="KW-1185">Reference proteome</keyword>
<dbReference type="PANTHER" id="PTHR33375:SF1">
    <property type="entry name" value="CHROMOSOME-PARTITIONING PROTEIN PARB-RELATED"/>
    <property type="match status" value="1"/>
</dbReference>
<dbReference type="Gene3D" id="1.10.10.2830">
    <property type="match status" value="1"/>
</dbReference>
<dbReference type="InterPro" id="IPR036086">
    <property type="entry name" value="ParB/Sulfiredoxin_sf"/>
</dbReference>
<gene>
    <name evidence="2" type="ORF">H9660_03625</name>
</gene>
<reference evidence="2 3" key="1">
    <citation type="submission" date="2020-08" db="EMBL/GenBank/DDBJ databases">
        <title>A Genomic Blueprint of the Chicken Gut Microbiome.</title>
        <authorList>
            <person name="Gilroy R."/>
            <person name="Ravi A."/>
            <person name="Getino M."/>
            <person name="Pursley I."/>
            <person name="Horton D.L."/>
            <person name="Alikhan N.-F."/>
            <person name="Baker D."/>
            <person name="Gharbi K."/>
            <person name="Hall N."/>
            <person name="Watson M."/>
            <person name="Adriaenssens E.M."/>
            <person name="Foster-Nyarko E."/>
            <person name="Jarju S."/>
            <person name="Secka A."/>
            <person name="Antonio M."/>
            <person name="Oren A."/>
            <person name="Chaudhuri R."/>
            <person name="La Ragione R.M."/>
            <person name="Hildebrand F."/>
            <person name="Pallen M.J."/>
        </authorList>
    </citation>
    <scope>NUCLEOTIDE SEQUENCE [LARGE SCALE GENOMIC DNA]</scope>
    <source>
        <strain evidence="2 3">Sa3CUN1</strain>
    </source>
</reference>
<evidence type="ECO:0000313" key="2">
    <source>
        <dbReference type="EMBL" id="MBD7914228.1"/>
    </source>
</evidence>
<dbReference type="PANTHER" id="PTHR33375">
    <property type="entry name" value="CHROMOSOME-PARTITIONING PROTEIN PARB-RELATED"/>
    <property type="match status" value="1"/>
</dbReference>
<name>A0ABR8Q1D2_9CLOT</name>
<dbReference type="Pfam" id="PF02195">
    <property type="entry name" value="ParB_N"/>
    <property type="match status" value="1"/>
</dbReference>
<proteinExistence type="predicted"/>
<organism evidence="2 3">
    <name type="scientific">Clostridium gallinarum</name>
    <dbReference type="NCBI Taxonomy" id="2762246"/>
    <lineage>
        <taxon>Bacteria</taxon>
        <taxon>Bacillati</taxon>
        <taxon>Bacillota</taxon>
        <taxon>Clostridia</taxon>
        <taxon>Eubacteriales</taxon>
        <taxon>Clostridiaceae</taxon>
        <taxon>Clostridium</taxon>
    </lineage>
</organism>
<evidence type="ECO:0000259" key="1">
    <source>
        <dbReference type="SMART" id="SM00470"/>
    </source>
</evidence>
<dbReference type="SMART" id="SM00470">
    <property type="entry name" value="ParB"/>
    <property type="match status" value="1"/>
</dbReference>
<dbReference type="SUPFAM" id="SSF109709">
    <property type="entry name" value="KorB DNA-binding domain-like"/>
    <property type="match status" value="1"/>
</dbReference>
<dbReference type="Proteomes" id="UP000640335">
    <property type="component" value="Unassembled WGS sequence"/>
</dbReference>
<dbReference type="SUPFAM" id="SSF110849">
    <property type="entry name" value="ParB/Sulfiredoxin"/>
    <property type="match status" value="1"/>
</dbReference>
<dbReference type="InterPro" id="IPR050336">
    <property type="entry name" value="Chromosome_partition/occlusion"/>
</dbReference>
<comment type="caution">
    <text evidence="2">The sequence shown here is derived from an EMBL/GenBank/DDBJ whole genome shotgun (WGS) entry which is preliminary data.</text>
</comment>
<evidence type="ECO:0000313" key="3">
    <source>
        <dbReference type="Proteomes" id="UP000640335"/>
    </source>
</evidence>
<protein>
    <submittedName>
        <fullName evidence="2">ParB N-terminal domain-containing protein</fullName>
    </submittedName>
</protein>
<dbReference type="Gene3D" id="3.90.1530.10">
    <property type="entry name" value="Conserved hypothetical protein from pyrococcus furiosus pfu- 392566-001, ParB domain"/>
    <property type="match status" value="1"/>
</dbReference>